<protein>
    <recommendedName>
        <fullName evidence="6">3-deoxy-D-manno-octulosonate 8-phosphate phosphatase KdsC</fullName>
        <ecNumber evidence="5">3.1.3.45</ecNumber>
    </recommendedName>
    <alternativeName>
        <fullName evidence="10">KDO 8-P phosphatase</fullName>
    </alternativeName>
</protein>
<evidence type="ECO:0000256" key="5">
    <source>
        <dbReference type="ARBA" id="ARBA00013066"/>
    </source>
</evidence>
<proteinExistence type="inferred from homology"/>
<dbReference type="Proteomes" id="UP000197468">
    <property type="component" value="Unassembled WGS sequence"/>
</dbReference>
<dbReference type="AlphaFoldDB" id="A0A246J7L5"/>
<evidence type="ECO:0000256" key="3">
    <source>
        <dbReference type="ARBA" id="ARBA00005893"/>
    </source>
</evidence>
<dbReference type="GO" id="GO:0008781">
    <property type="term" value="F:N-acylneuraminate cytidylyltransferase activity"/>
    <property type="evidence" value="ECO:0007669"/>
    <property type="project" value="TreeGrafter"/>
</dbReference>
<comment type="caution">
    <text evidence="11">The sequence shown here is derived from an EMBL/GenBank/DDBJ whole genome shotgun (WGS) entry which is preliminary data.</text>
</comment>
<dbReference type="SFLD" id="SFLDS00003">
    <property type="entry name" value="Haloacid_Dehalogenase"/>
    <property type="match status" value="1"/>
</dbReference>
<evidence type="ECO:0000256" key="4">
    <source>
        <dbReference type="ARBA" id="ARBA00011881"/>
    </source>
</evidence>
<evidence type="ECO:0000256" key="8">
    <source>
        <dbReference type="ARBA" id="ARBA00022801"/>
    </source>
</evidence>
<dbReference type="InterPro" id="IPR050793">
    <property type="entry name" value="CMP-NeuNAc_synthase"/>
</dbReference>
<dbReference type="InterPro" id="IPR023214">
    <property type="entry name" value="HAD_sf"/>
</dbReference>
<organism evidence="11 12">
    <name type="scientific">Roseateles aquatilis</name>
    <dbReference type="NCBI Taxonomy" id="431061"/>
    <lineage>
        <taxon>Bacteria</taxon>
        <taxon>Pseudomonadati</taxon>
        <taxon>Pseudomonadota</taxon>
        <taxon>Betaproteobacteria</taxon>
        <taxon>Burkholderiales</taxon>
        <taxon>Sphaerotilaceae</taxon>
        <taxon>Roseateles</taxon>
    </lineage>
</organism>
<evidence type="ECO:0000256" key="1">
    <source>
        <dbReference type="ARBA" id="ARBA00000898"/>
    </source>
</evidence>
<evidence type="ECO:0000256" key="10">
    <source>
        <dbReference type="ARBA" id="ARBA00031051"/>
    </source>
</evidence>
<dbReference type="GO" id="GO:0019143">
    <property type="term" value="F:3-deoxy-manno-octulosonate-8-phosphatase activity"/>
    <property type="evidence" value="ECO:0007669"/>
    <property type="project" value="UniProtKB-EC"/>
</dbReference>
<keyword evidence="12" id="KW-1185">Reference proteome</keyword>
<sequence length="205" mass="21444">MSDSSSTSPVVRELRPALRFPAELLLKAQGPALGLKAAIFDVDGVLTDGRIYLSERGEDFKAFATLDGHGMKLLAQGGIVPIVITGRDSPAVRRRVADLGLPHAVYGAKNKLAAAQPLLDQLGVSWAEVAVIGDDWPDLPLMVRAGFACAPAQAHAETKAAAHHVTDAAGGHGAAREFCDLLLMAAGKYAELLQGHLETLDGGHA</sequence>
<dbReference type="Gene3D" id="3.40.50.1000">
    <property type="entry name" value="HAD superfamily/HAD-like"/>
    <property type="match status" value="1"/>
</dbReference>
<dbReference type="NCBIfam" id="TIGR01670">
    <property type="entry name" value="KdsC-phosphatas"/>
    <property type="match status" value="1"/>
</dbReference>
<evidence type="ECO:0000256" key="7">
    <source>
        <dbReference type="ARBA" id="ARBA00022723"/>
    </source>
</evidence>
<dbReference type="InterPro" id="IPR010023">
    <property type="entry name" value="KdsC_fam"/>
</dbReference>
<evidence type="ECO:0000313" key="12">
    <source>
        <dbReference type="Proteomes" id="UP000197468"/>
    </source>
</evidence>
<comment type="catalytic activity">
    <reaction evidence="1">
        <text>3-deoxy-alpha-D-manno-2-octulosonate-8-phosphate + H2O = 3-deoxy-alpha-D-manno-oct-2-ulosonate + phosphate</text>
        <dbReference type="Rhea" id="RHEA:11500"/>
        <dbReference type="ChEBI" id="CHEBI:15377"/>
        <dbReference type="ChEBI" id="CHEBI:43474"/>
        <dbReference type="ChEBI" id="CHEBI:85985"/>
        <dbReference type="ChEBI" id="CHEBI:85986"/>
        <dbReference type="EC" id="3.1.3.45"/>
    </reaction>
</comment>
<dbReference type="SFLD" id="SFLDG01138">
    <property type="entry name" value="C1.6.2:_Deoxy-d-mannose-octulo"/>
    <property type="match status" value="1"/>
</dbReference>
<comment type="similarity">
    <text evidence="3">Belongs to the KdsC family.</text>
</comment>
<keyword evidence="8" id="KW-0378">Hydrolase</keyword>
<evidence type="ECO:0000256" key="2">
    <source>
        <dbReference type="ARBA" id="ARBA00001946"/>
    </source>
</evidence>
<dbReference type="InterPro" id="IPR036412">
    <property type="entry name" value="HAD-like_sf"/>
</dbReference>
<comment type="subunit">
    <text evidence="4">Homotetramer.</text>
</comment>
<dbReference type="Pfam" id="PF08282">
    <property type="entry name" value="Hydrolase_3"/>
    <property type="match status" value="1"/>
</dbReference>
<evidence type="ECO:0000256" key="6">
    <source>
        <dbReference type="ARBA" id="ARBA00020092"/>
    </source>
</evidence>
<dbReference type="SFLD" id="SFLDG01136">
    <property type="entry name" value="C1.6:_Phosphoserine_Phosphatas"/>
    <property type="match status" value="1"/>
</dbReference>
<name>A0A246J7L5_9BURK</name>
<dbReference type="SUPFAM" id="SSF56784">
    <property type="entry name" value="HAD-like"/>
    <property type="match status" value="1"/>
</dbReference>
<keyword evidence="9" id="KW-0460">Magnesium</keyword>
<reference evidence="11 12" key="1">
    <citation type="journal article" date="2008" name="Int. J. Syst. Evol. Microbiol.">
        <title>Description of Roseateles aquatilis sp. nov. and Roseateles terrae sp. nov., in the class Betaproteobacteria, and emended description of the genus Roseateles.</title>
        <authorList>
            <person name="Gomila M."/>
            <person name="Bowien B."/>
            <person name="Falsen E."/>
            <person name="Moore E.R."/>
            <person name="Lalucat J."/>
        </authorList>
    </citation>
    <scope>NUCLEOTIDE SEQUENCE [LARGE SCALE GENOMIC DNA]</scope>
    <source>
        <strain evidence="11 12">CCUG 48205</strain>
    </source>
</reference>
<dbReference type="PANTHER" id="PTHR21485:SF3">
    <property type="entry name" value="N-ACYLNEURAMINATE CYTIDYLYLTRANSFERASE"/>
    <property type="match status" value="1"/>
</dbReference>
<dbReference type="PANTHER" id="PTHR21485">
    <property type="entry name" value="HAD SUPERFAMILY MEMBERS CMAS AND KDSC"/>
    <property type="match status" value="1"/>
</dbReference>
<dbReference type="GO" id="GO:0046872">
    <property type="term" value="F:metal ion binding"/>
    <property type="evidence" value="ECO:0007669"/>
    <property type="project" value="UniProtKB-KW"/>
</dbReference>
<dbReference type="RefSeq" id="WP_088386053.1">
    <property type="nucleotide sequence ID" value="NZ_NIOF01000007.1"/>
</dbReference>
<comment type="cofactor">
    <cofactor evidence="2">
        <name>Mg(2+)</name>
        <dbReference type="ChEBI" id="CHEBI:18420"/>
    </cofactor>
</comment>
<gene>
    <name evidence="11" type="ORF">CDN99_16900</name>
</gene>
<dbReference type="OrthoDB" id="9805604at2"/>
<evidence type="ECO:0000313" key="11">
    <source>
        <dbReference type="EMBL" id="OWQ88528.1"/>
    </source>
</evidence>
<keyword evidence="7" id="KW-0479">Metal-binding</keyword>
<dbReference type="EMBL" id="NIOF01000007">
    <property type="protein sequence ID" value="OWQ88528.1"/>
    <property type="molecule type" value="Genomic_DNA"/>
</dbReference>
<accession>A0A246J7L5</accession>
<evidence type="ECO:0000256" key="9">
    <source>
        <dbReference type="ARBA" id="ARBA00022842"/>
    </source>
</evidence>
<dbReference type="EC" id="3.1.3.45" evidence="5"/>
<dbReference type="FunFam" id="3.40.50.1000:FF:000029">
    <property type="entry name" value="3-deoxy-D-manno-octulosonate 8-phosphate phosphatase KdsC"/>
    <property type="match status" value="1"/>
</dbReference>
<dbReference type="CDD" id="cd01630">
    <property type="entry name" value="HAD_KDO-like"/>
    <property type="match status" value="1"/>
</dbReference>